<comment type="caution">
    <text evidence="2">The sequence shown here is derived from an EMBL/GenBank/DDBJ whole genome shotgun (WGS) entry which is preliminary data.</text>
</comment>
<dbReference type="AlphaFoldDB" id="A0A5B7HLR0"/>
<reference evidence="2 3" key="1">
    <citation type="submission" date="2019-05" db="EMBL/GenBank/DDBJ databases">
        <title>Another draft genome of Portunus trituberculatus and its Hox gene families provides insights of decapod evolution.</title>
        <authorList>
            <person name="Jeong J.-H."/>
            <person name="Song I."/>
            <person name="Kim S."/>
            <person name="Choi T."/>
            <person name="Kim D."/>
            <person name="Ryu S."/>
            <person name="Kim W."/>
        </authorList>
    </citation>
    <scope>NUCLEOTIDE SEQUENCE [LARGE SCALE GENOMIC DNA]</scope>
    <source>
        <tissue evidence="2">Muscle</tissue>
    </source>
</reference>
<organism evidence="2 3">
    <name type="scientific">Portunus trituberculatus</name>
    <name type="common">Swimming crab</name>
    <name type="synonym">Neptunus trituberculatus</name>
    <dbReference type="NCBI Taxonomy" id="210409"/>
    <lineage>
        <taxon>Eukaryota</taxon>
        <taxon>Metazoa</taxon>
        <taxon>Ecdysozoa</taxon>
        <taxon>Arthropoda</taxon>
        <taxon>Crustacea</taxon>
        <taxon>Multicrustacea</taxon>
        <taxon>Malacostraca</taxon>
        <taxon>Eumalacostraca</taxon>
        <taxon>Eucarida</taxon>
        <taxon>Decapoda</taxon>
        <taxon>Pleocyemata</taxon>
        <taxon>Brachyura</taxon>
        <taxon>Eubrachyura</taxon>
        <taxon>Portunoidea</taxon>
        <taxon>Portunidae</taxon>
        <taxon>Portuninae</taxon>
        <taxon>Portunus</taxon>
    </lineage>
</organism>
<sequence>MAGLRRNRTYLGGKAAANGKSNVNLRRTAVEEAVLSKMKRRPCTGEGHRFGKIKTSLRHENRYLNPLNSAISRLSADSGKIEKLHKVPDQSASDEPGGNYDLREESNVESALWICGTCIQDPLKGEQ</sequence>
<evidence type="ECO:0000313" key="3">
    <source>
        <dbReference type="Proteomes" id="UP000324222"/>
    </source>
</evidence>
<feature type="region of interest" description="Disordered" evidence="1">
    <location>
        <begin position="83"/>
        <end position="102"/>
    </location>
</feature>
<gene>
    <name evidence="2" type="ORF">E2C01_064418</name>
</gene>
<keyword evidence="3" id="KW-1185">Reference proteome</keyword>
<dbReference type="EMBL" id="VSRR010030682">
    <property type="protein sequence ID" value="MPC70177.1"/>
    <property type="molecule type" value="Genomic_DNA"/>
</dbReference>
<protein>
    <submittedName>
        <fullName evidence="2">Uncharacterized protein</fullName>
    </submittedName>
</protein>
<evidence type="ECO:0000256" key="1">
    <source>
        <dbReference type="SAM" id="MobiDB-lite"/>
    </source>
</evidence>
<evidence type="ECO:0000313" key="2">
    <source>
        <dbReference type="EMBL" id="MPC70177.1"/>
    </source>
</evidence>
<dbReference type="Proteomes" id="UP000324222">
    <property type="component" value="Unassembled WGS sequence"/>
</dbReference>
<name>A0A5B7HLR0_PORTR</name>
<proteinExistence type="predicted"/>
<accession>A0A5B7HLR0</accession>